<evidence type="ECO:0000313" key="5">
    <source>
        <dbReference type="Proteomes" id="UP000008544"/>
    </source>
</evidence>
<sequence>MTLNNLHEFMATLRRERELIEVRAEVDPYLEIPEIHRRVIAAGGPALLFSRVKNSPYPVLTNMFGTPKRIEIAFGPRPAALVREAVHLVETMLPPRLSGLWRARGTLRDLARVGTGRARRAPVTEVTERPARLDRLPMLTGWPRDGGAFLTLPLVYTEHPETGKHNLGMYRVQRYDPATAGMHWQIHKGGGFHYHVAEQKGEALPVTVFLGGPPALILAAIAPLPEDIPELLFASLLAGRKVRLARNPAGGHPLIAECEFALCGEVPPFERRPEGPFGDHYGYYSLAHDFPVFRVHHVYRRRNPVYPATVVGKPRQEDYYIGEYLTEVLSPLYPLVMPSVRKLWSYGETGFHPLAAAVVKERYAREALVSAFRILGEGQLSLTKFLIITDGMVDLKDFRALLTHILARTNWETDFFVLDNLAMDTLDYAGPELNRGSKAILMGLGHARRELPRSFAGELPAGVGAVEVFCPGCLVAAGAPHADEPGLAARVAAHGTFDEWPLIVLADRAEIARDQTDFLWTVFTRFEPAADIHAAGTEVRRHHLCYRPPVVIDARMKRAYPPEVEPDPETVALVDRRWGEYFTGLTRKL</sequence>
<dbReference type="KEGG" id="dau:Daud_0168"/>
<evidence type="ECO:0000259" key="3">
    <source>
        <dbReference type="Pfam" id="PF20696"/>
    </source>
</evidence>
<dbReference type="Proteomes" id="UP000008544">
    <property type="component" value="Chromosome"/>
</dbReference>
<dbReference type="GO" id="GO:0016831">
    <property type="term" value="F:carboxy-lyase activity"/>
    <property type="evidence" value="ECO:0007669"/>
    <property type="project" value="InterPro"/>
</dbReference>
<dbReference type="GO" id="GO:0005737">
    <property type="term" value="C:cytoplasm"/>
    <property type="evidence" value="ECO:0007669"/>
    <property type="project" value="TreeGrafter"/>
</dbReference>
<keyword evidence="5" id="KW-1185">Reference proteome</keyword>
<accession>B1I0T6</accession>
<reference evidence="4 5" key="2">
    <citation type="journal article" date="2008" name="Science">
        <title>Environmental genomics reveals a single-species ecosystem deep within Earth.</title>
        <authorList>
            <person name="Chivian D."/>
            <person name="Brodie E.L."/>
            <person name="Alm E.J."/>
            <person name="Culley D.E."/>
            <person name="Dehal P.S."/>
            <person name="Desantis T.Z."/>
            <person name="Gihring T.M."/>
            <person name="Lapidus A."/>
            <person name="Lin L.H."/>
            <person name="Lowry S.R."/>
            <person name="Moser D.P."/>
            <person name="Richardson P.M."/>
            <person name="Southam G."/>
            <person name="Wanger G."/>
            <person name="Pratt L.M."/>
            <person name="Andersen G.L."/>
            <person name="Hazen T.C."/>
            <person name="Brockman F.J."/>
            <person name="Arkin A.P."/>
            <person name="Onstott T.C."/>
        </authorList>
    </citation>
    <scope>NUCLEOTIDE SEQUENCE [LARGE SCALE GENOMIC DNA]</scope>
    <source>
        <strain evidence="4 5">MP104C</strain>
    </source>
</reference>
<reference evidence="5" key="1">
    <citation type="submission" date="2007-10" db="EMBL/GenBank/DDBJ databases">
        <title>Complete sequence of chromosome of Desulforudis audaxviator MP104C.</title>
        <authorList>
            <person name="Copeland A."/>
            <person name="Lucas S."/>
            <person name="Lapidus A."/>
            <person name="Barry K."/>
            <person name="Glavina del Rio T."/>
            <person name="Dalin E."/>
            <person name="Tice H."/>
            <person name="Bruce D."/>
            <person name="Pitluck S."/>
            <person name="Lowry S.R."/>
            <person name="Larimer F."/>
            <person name="Land M.L."/>
            <person name="Hauser L."/>
            <person name="Kyrpides N."/>
            <person name="Ivanova N.N."/>
            <person name="Richardson P."/>
        </authorList>
    </citation>
    <scope>NUCLEOTIDE SEQUENCE [LARGE SCALE GENOMIC DNA]</scope>
    <source>
        <strain evidence="5">MP104C</strain>
    </source>
</reference>
<evidence type="ECO:0000313" key="4">
    <source>
        <dbReference type="EMBL" id="ACA58732.1"/>
    </source>
</evidence>
<dbReference type="OrthoDB" id="9809841at2"/>
<name>B1I0T6_DESAP</name>
<dbReference type="InterPro" id="IPR049383">
    <property type="entry name" value="UbiD-like_N"/>
</dbReference>
<dbReference type="Pfam" id="PF01977">
    <property type="entry name" value="UbiD"/>
    <property type="match status" value="1"/>
</dbReference>
<dbReference type="PANTHER" id="PTHR30108:SF7">
    <property type="entry name" value="3-POLYPRENYL-4-HYDROXYBENZOATE DECARBOXYLASE"/>
    <property type="match status" value="1"/>
</dbReference>
<dbReference type="InterPro" id="IPR002830">
    <property type="entry name" value="UbiD"/>
</dbReference>
<dbReference type="PANTHER" id="PTHR30108">
    <property type="entry name" value="3-OCTAPRENYL-4-HYDROXYBENZOATE CARBOXY-LYASE-RELATED"/>
    <property type="match status" value="1"/>
</dbReference>
<dbReference type="Pfam" id="PF20696">
    <property type="entry name" value="UbiD_C"/>
    <property type="match status" value="1"/>
</dbReference>
<dbReference type="InterPro" id="IPR049381">
    <property type="entry name" value="UbiD-like_C"/>
</dbReference>
<feature type="domain" description="3-octaprenyl-4-hydroxybenzoate carboxy-lyase-like N-terminal" evidence="2">
    <location>
        <begin position="11"/>
        <end position="87"/>
    </location>
</feature>
<protein>
    <submittedName>
        <fullName evidence="4">UbiD family decarboxylase</fullName>
    </submittedName>
</protein>
<dbReference type="SUPFAM" id="SSF50475">
    <property type="entry name" value="FMN-binding split barrel"/>
    <property type="match status" value="1"/>
</dbReference>
<feature type="domain" description="3-octaprenyl-4-hydroxybenzoate carboxy-lyase-like C-terminal" evidence="3">
    <location>
        <begin position="320"/>
        <end position="441"/>
    </location>
</feature>
<dbReference type="RefSeq" id="WP_012301326.1">
    <property type="nucleotide sequence ID" value="NC_010424.1"/>
</dbReference>
<dbReference type="Pfam" id="PF20695">
    <property type="entry name" value="UbiD_N"/>
    <property type="match status" value="1"/>
</dbReference>
<dbReference type="AlphaFoldDB" id="B1I0T6"/>
<gene>
    <name evidence="4" type="ordered locus">Daud_0168</name>
</gene>
<dbReference type="HOGENOM" id="CLU_023348_4_1_9"/>
<dbReference type="STRING" id="477974.Daud_0168"/>
<dbReference type="NCBIfam" id="TIGR00148">
    <property type="entry name" value="UbiD family decarboxylase"/>
    <property type="match status" value="1"/>
</dbReference>
<proteinExistence type="predicted"/>
<evidence type="ECO:0000259" key="2">
    <source>
        <dbReference type="Pfam" id="PF20695"/>
    </source>
</evidence>
<organism evidence="4 5">
    <name type="scientific">Desulforudis audaxviator (strain MP104C)</name>
    <dbReference type="NCBI Taxonomy" id="477974"/>
    <lineage>
        <taxon>Bacteria</taxon>
        <taxon>Bacillati</taxon>
        <taxon>Bacillota</taxon>
        <taxon>Clostridia</taxon>
        <taxon>Thermoanaerobacterales</taxon>
        <taxon>Candidatus Desulforudaceae</taxon>
        <taxon>Candidatus Desulforudis</taxon>
    </lineage>
</organism>
<dbReference type="Gene3D" id="3.40.1670.10">
    <property type="entry name" value="UbiD C-terminal domain-like"/>
    <property type="match status" value="1"/>
</dbReference>
<dbReference type="InterPro" id="IPR048304">
    <property type="entry name" value="UbiD_Rift_dom"/>
</dbReference>
<dbReference type="eggNOG" id="COG0043">
    <property type="taxonomic scope" value="Bacteria"/>
</dbReference>
<dbReference type="SUPFAM" id="SSF143968">
    <property type="entry name" value="UbiD C-terminal domain-like"/>
    <property type="match status" value="2"/>
</dbReference>
<evidence type="ECO:0000259" key="1">
    <source>
        <dbReference type="Pfam" id="PF01977"/>
    </source>
</evidence>
<dbReference type="EMBL" id="CP000860">
    <property type="protein sequence ID" value="ACA58732.1"/>
    <property type="molecule type" value="Genomic_DNA"/>
</dbReference>
<feature type="domain" description="3-octaprenyl-4-hydroxybenzoate carboxy-lyase-like Rift-related" evidence="1">
    <location>
        <begin position="119"/>
        <end position="314"/>
    </location>
</feature>